<feature type="region of interest" description="Disordered" evidence="1">
    <location>
        <begin position="170"/>
        <end position="191"/>
    </location>
</feature>
<reference evidence="2 3" key="1">
    <citation type="journal article" date="2018" name="Proc. R. Soc. B">
        <title>A non-coding region near Follistatin controls head colour polymorphism in the Gouldian finch.</title>
        <authorList>
            <person name="Toomey M.B."/>
            <person name="Marques C.I."/>
            <person name="Andrade P."/>
            <person name="Araujo P.M."/>
            <person name="Sabatino S."/>
            <person name="Gazda M.A."/>
            <person name="Afonso S."/>
            <person name="Lopes R.J."/>
            <person name="Corbo J.C."/>
            <person name="Carneiro M."/>
        </authorList>
    </citation>
    <scope>NUCLEOTIDE SEQUENCE [LARGE SCALE GENOMIC DNA]</scope>
    <source>
        <strain evidence="2">Red01</strain>
        <tissue evidence="2">Muscle</tissue>
    </source>
</reference>
<keyword evidence="3" id="KW-1185">Reference proteome</keyword>
<sequence>MFCSPRVDFWGLRSPALVGSGARGGLGVPGGFGGPGRVWGYLGDAGDRAGTPVSLFREILGGAGGHPKPQGAPNAQGPPELPSPLDLLQAGDTSTWPPPPPSQGDCGRNLGVHGQVGGTPKGTPRNPHWGVGGDPGGGPSVLIPKKRWENPGWLGIGVLGVLGVEERRAGKGRNRGKGGSGGWERRKGRERGAGVAGWNPCWEWGCGGMAAPGNRGSEAPRCSGMELMDGELPFPLPNQSKKAEPSSSWPCRAEAFPRCWAQTDGAALLNTGAQRGTSSSCLWPPEAPRPKFGADKAGRDWQAPCWLCCPTCAHLGAPSARRDLRWQPWAPGGCARNGAGDSLSMGSFQMEKAAVPRQLRGQRKEGLDHGICASPTPWGSRGHSRRDKTRQGQRLERARAGSRSSCSIALLEKALGWFKVLKGVEGREEATPNTAPVSQPPLSVSQKELDGLPAGHPAVSSPSLNHVPEVPRPEQQALSQRLWEEPKRRMKPEVPAPEVLSVCSFSTVRAGPSDSEAGASPEFPESRSGSAALDCDNFPQLLCGSGGWQSLRVTEIPRWEALPWSWLALEWAEVGALCEQWGGQTHLPDVLHALNNGPWGNGSPLAVHGCSQCANTAMGSETGTAWEIVLGVMALAGPAQRLQGWTCMPWNLNSSWEGQQCLNPETWAGTMGMCSCTQAASQGITTKPREHGPDLAGPPGDHLATLACQGLLLICPEALGLWAFLPMGENSPSPPWAMAKTGIPLPKLCTSKDCSQVRAARTDRSGLPHISF</sequence>
<dbReference type="STRING" id="44316.ENSEGOP00005011077"/>
<evidence type="ECO:0000313" key="2">
    <source>
        <dbReference type="EMBL" id="RLV63974.1"/>
    </source>
</evidence>
<organism evidence="2 3">
    <name type="scientific">Chloebia gouldiae</name>
    <name type="common">Gouldian finch</name>
    <name type="synonym">Erythrura gouldiae</name>
    <dbReference type="NCBI Taxonomy" id="44316"/>
    <lineage>
        <taxon>Eukaryota</taxon>
        <taxon>Metazoa</taxon>
        <taxon>Chordata</taxon>
        <taxon>Craniata</taxon>
        <taxon>Vertebrata</taxon>
        <taxon>Euteleostomi</taxon>
        <taxon>Archelosauria</taxon>
        <taxon>Archosauria</taxon>
        <taxon>Dinosauria</taxon>
        <taxon>Saurischia</taxon>
        <taxon>Theropoda</taxon>
        <taxon>Coelurosauria</taxon>
        <taxon>Aves</taxon>
        <taxon>Neognathae</taxon>
        <taxon>Neoaves</taxon>
        <taxon>Telluraves</taxon>
        <taxon>Australaves</taxon>
        <taxon>Passeriformes</taxon>
        <taxon>Passeroidea</taxon>
        <taxon>Passeridae</taxon>
        <taxon>Chloebia</taxon>
    </lineage>
</organism>
<name>A0A3L8Q9H7_CHLGU</name>
<feature type="compositionally biased region" description="Basic and acidic residues" evidence="1">
    <location>
        <begin position="389"/>
        <end position="399"/>
    </location>
</feature>
<feature type="compositionally biased region" description="Gly residues" evidence="1">
    <location>
        <begin position="130"/>
        <end position="139"/>
    </location>
</feature>
<proteinExistence type="predicted"/>
<gene>
    <name evidence="2" type="ORF">DV515_00017726</name>
</gene>
<accession>A0A3L8Q9H7</accession>
<feature type="region of interest" description="Disordered" evidence="1">
    <location>
        <begin position="59"/>
        <end position="140"/>
    </location>
</feature>
<comment type="caution">
    <text evidence="2">The sequence shown here is derived from an EMBL/GenBank/DDBJ whole genome shotgun (WGS) entry which is preliminary data.</text>
</comment>
<dbReference type="EMBL" id="QUSF01001585">
    <property type="protein sequence ID" value="RLV63974.1"/>
    <property type="molecule type" value="Genomic_DNA"/>
</dbReference>
<feature type="region of interest" description="Disordered" evidence="1">
    <location>
        <begin position="427"/>
        <end position="476"/>
    </location>
</feature>
<feature type="region of interest" description="Disordered" evidence="1">
    <location>
        <begin position="356"/>
        <end position="400"/>
    </location>
</feature>
<evidence type="ECO:0000313" key="3">
    <source>
        <dbReference type="Proteomes" id="UP000276834"/>
    </source>
</evidence>
<dbReference type="Proteomes" id="UP000276834">
    <property type="component" value="Unassembled WGS sequence"/>
</dbReference>
<feature type="region of interest" description="Disordered" evidence="1">
    <location>
        <begin position="511"/>
        <end position="530"/>
    </location>
</feature>
<protein>
    <submittedName>
        <fullName evidence="2">Uncharacterized protein</fullName>
    </submittedName>
</protein>
<evidence type="ECO:0000256" key="1">
    <source>
        <dbReference type="SAM" id="MobiDB-lite"/>
    </source>
</evidence>
<dbReference type="AlphaFoldDB" id="A0A3L8Q9H7"/>
<feature type="compositionally biased region" description="Polar residues" evidence="1">
    <location>
        <begin position="431"/>
        <end position="446"/>
    </location>
</feature>